<organism evidence="7 8">
    <name type="scientific">Novosphingobium mangrovi</name>
    <name type="common">ex Hu et al. 2023</name>
    <dbReference type="NCBI Taxonomy" id="2930094"/>
    <lineage>
        <taxon>Bacteria</taxon>
        <taxon>Pseudomonadati</taxon>
        <taxon>Pseudomonadota</taxon>
        <taxon>Alphaproteobacteria</taxon>
        <taxon>Sphingomonadales</taxon>
        <taxon>Sphingomonadaceae</taxon>
        <taxon>Novosphingobium</taxon>
    </lineage>
</organism>
<accession>A0ABT0A9W5</accession>
<sequence length="511" mass="54527">MNELNELRRKGALSLVALGWAYVLITIGGTFFAETGFLPPVLAIVVSIVPTMLALQHPEGQQMRMVLGFTSPIYPAILLWQWTGSHWMIDLHMTIFASLATLMLIADWRPVLLGAGVAAAHHLLANFLAPSLVFPDGPDFARVLLHAVIVVAETAVLVIIARDFERLVVEQASAESARARAEEIAEEERARAAREQQQVIDEIGEGLRAFAGGDLSRRIANAFPKSYEALRNDFNGAASDLDRIVRDVTRSAGQIETGSLEIRSATDDLALRTEQQASTLEDIANTLRQLNITVSDNATSARDLQANVSKARNDALSGSEVVESAVFAMSEIERSADEIGKIITLIDGIAFQTNLLALNAGVEAARAGEAGKGFAVVATEVRALAQRSADAANDIKALIDTSGEQVARGVKLVGQSGESLMTIVSGIAEINEAIERIASVSQDQAGEIGRINERVGRLDSATQQNAAMVEEGTAAARHLSSEAEAMARLVQHFQVSAEGHGGNLGGMRQAA</sequence>
<keyword evidence="4" id="KW-0472">Membrane</keyword>
<evidence type="ECO:0000259" key="6">
    <source>
        <dbReference type="PROSITE" id="PS50885"/>
    </source>
</evidence>
<comment type="caution">
    <text evidence="7">The sequence shown here is derived from an EMBL/GenBank/DDBJ whole genome shotgun (WGS) entry which is preliminary data.</text>
</comment>
<dbReference type="PROSITE" id="PS50885">
    <property type="entry name" value="HAMP"/>
    <property type="match status" value="1"/>
</dbReference>
<keyword evidence="4" id="KW-1133">Transmembrane helix</keyword>
<feature type="domain" description="Methyl-accepting transducer" evidence="5">
    <location>
        <begin position="251"/>
        <end position="480"/>
    </location>
</feature>
<dbReference type="PRINTS" id="PR00260">
    <property type="entry name" value="CHEMTRNSDUCR"/>
</dbReference>
<keyword evidence="8" id="KW-1185">Reference proteome</keyword>
<reference evidence="7" key="1">
    <citation type="submission" date="2022-03" db="EMBL/GenBank/DDBJ databases">
        <title>Identification of a novel bacterium isolated from mangrove sediments.</title>
        <authorList>
            <person name="Pan X."/>
        </authorList>
    </citation>
    <scope>NUCLEOTIDE SEQUENCE</scope>
    <source>
        <strain evidence="7">B2637</strain>
    </source>
</reference>
<keyword evidence="1" id="KW-0145">Chemotaxis</keyword>
<dbReference type="InterPro" id="IPR051310">
    <property type="entry name" value="MCP_chemotaxis"/>
</dbReference>
<feature type="domain" description="HAMP" evidence="6">
    <location>
        <begin position="194"/>
        <end position="246"/>
    </location>
</feature>
<evidence type="ECO:0000256" key="3">
    <source>
        <dbReference type="PROSITE-ProRule" id="PRU00284"/>
    </source>
</evidence>
<feature type="transmembrane region" description="Helical" evidence="4">
    <location>
        <begin position="37"/>
        <end position="54"/>
    </location>
</feature>
<feature type="transmembrane region" description="Helical" evidence="4">
    <location>
        <begin position="140"/>
        <end position="161"/>
    </location>
</feature>
<gene>
    <name evidence="7" type="ORF">MTR65_04800</name>
</gene>
<dbReference type="PANTHER" id="PTHR43531">
    <property type="entry name" value="PROTEIN ICFG"/>
    <property type="match status" value="1"/>
</dbReference>
<protein>
    <submittedName>
        <fullName evidence="7">Methyl-accepting chemotaxis protein</fullName>
    </submittedName>
</protein>
<evidence type="ECO:0000256" key="2">
    <source>
        <dbReference type="ARBA" id="ARBA00029447"/>
    </source>
</evidence>
<dbReference type="InterPro" id="IPR003660">
    <property type="entry name" value="HAMP_dom"/>
</dbReference>
<dbReference type="SMART" id="SM00283">
    <property type="entry name" value="MA"/>
    <property type="match status" value="1"/>
</dbReference>
<evidence type="ECO:0000313" key="8">
    <source>
        <dbReference type="Proteomes" id="UP001162802"/>
    </source>
</evidence>
<keyword evidence="4" id="KW-0812">Transmembrane</keyword>
<dbReference type="EMBL" id="JALHAT010000004">
    <property type="protein sequence ID" value="MCJ1959990.1"/>
    <property type="molecule type" value="Genomic_DNA"/>
</dbReference>
<proteinExistence type="inferred from homology"/>
<feature type="transmembrane region" description="Helical" evidence="4">
    <location>
        <begin position="66"/>
        <end position="83"/>
    </location>
</feature>
<evidence type="ECO:0000256" key="1">
    <source>
        <dbReference type="ARBA" id="ARBA00022500"/>
    </source>
</evidence>
<evidence type="ECO:0000259" key="5">
    <source>
        <dbReference type="PROSITE" id="PS50111"/>
    </source>
</evidence>
<dbReference type="Proteomes" id="UP001162802">
    <property type="component" value="Unassembled WGS sequence"/>
</dbReference>
<dbReference type="PROSITE" id="PS50111">
    <property type="entry name" value="CHEMOTAXIS_TRANSDUC_2"/>
    <property type="match status" value="1"/>
</dbReference>
<feature type="transmembrane region" description="Helical" evidence="4">
    <location>
        <begin position="111"/>
        <end position="134"/>
    </location>
</feature>
<dbReference type="SUPFAM" id="SSF58104">
    <property type="entry name" value="Methyl-accepting chemotaxis protein (MCP) signaling domain"/>
    <property type="match status" value="1"/>
</dbReference>
<dbReference type="CDD" id="cd11386">
    <property type="entry name" value="MCP_signal"/>
    <property type="match status" value="1"/>
</dbReference>
<dbReference type="PANTHER" id="PTHR43531:SF11">
    <property type="entry name" value="METHYL-ACCEPTING CHEMOTAXIS PROTEIN 3"/>
    <property type="match status" value="1"/>
</dbReference>
<feature type="transmembrane region" description="Helical" evidence="4">
    <location>
        <begin position="12"/>
        <end position="31"/>
    </location>
</feature>
<comment type="similarity">
    <text evidence="2">Belongs to the methyl-accepting chemotaxis (MCP) protein family.</text>
</comment>
<keyword evidence="3" id="KW-0807">Transducer</keyword>
<evidence type="ECO:0000256" key="4">
    <source>
        <dbReference type="SAM" id="Phobius"/>
    </source>
</evidence>
<dbReference type="InterPro" id="IPR004090">
    <property type="entry name" value="Chemotax_Me-accpt_rcpt"/>
</dbReference>
<evidence type="ECO:0000313" key="7">
    <source>
        <dbReference type="EMBL" id="MCJ1959990.1"/>
    </source>
</evidence>
<dbReference type="Gene3D" id="1.10.287.950">
    <property type="entry name" value="Methyl-accepting chemotaxis protein"/>
    <property type="match status" value="1"/>
</dbReference>
<dbReference type="InterPro" id="IPR004089">
    <property type="entry name" value="MCPsignal_dom"/>
</dbReference>
<dbReference type="Pfam" id="PF00015">
    <property type="entry name" value="MCPsignal"/>
    <property type="match status" value="1"/>
</dbReference>
<feature type="transmembrane region" description="Helical" evidence="4">
    <location>
        <begin position="89"/>
        <end position="106"/>
    </location>
</feature>
<dbReference type="RefSeq" id="WP_243797653.1">
    <property type="nucleotide sequence ID" value="NZ_JALHAT010000004.1"/>
</dbReference>
<name>A0ABT0A9W5_9SPHN</name>